<dbReference type="GeneID" id="77805790"/>
<gene>
    <name evidence="2" type="ORF">PtA15_18A364</name>
</gene>
<reference evidence="2" key="1">
    <citation type="submission" date="2022-10" db="EMBL/GenBank/DDBJ databases">
        <title>Puccinia triticina Genome sequencing and assembly.</title>
        <authorList>
            <person name="Li C."/>
        </authorList>
    </citation>
    <scope>NUCLEOTIDE SEQUENCE</scope>
    <source>
        <strain evidence="2">Pt15</strain>
    </source>
</reference>
<evidence type="ECO:0000313" key="3">
    <source>
        <dbReference type="Proteomes" id="UP001164743"/>
    </source>
</evidence>
<feature type="compositionally biased region" description="Low complexity" evidence="1">
    <location>
        <begin position="54"/>
        <end position="71"/>
    </location>
</feature>
<dbReference type="EMBL" id="CP110438">
    <property type="protein sequence ID" value="WAQ93304.1"/>
    <property type="molecule type" value="Genomic_DNA"/>
</dbReference>
<dbReference type="Proteomes" id="UP001164743">
    <property type="component" value="Chromosome 18A"/>
</dbReference>
<organism evidence="2 3">
    <name type="scientific">Puccinia triticina</name>
    <dbReference type="NCBI Taxonomy" id="208348"/>
    <lineage>
        <taxon>Eukaryota</taxon>
        <taxon>Fungi</taxon>
        <taxon>Dikarya</taxon>
        <taxon>Basidiomycota</taxon>
        <taxon>Pucciniomycotina</taxon>
        <taxon>Pucciniomycetes</taxon>
        <taxon>Pucciniales</taxon>
        <taxon>Pucciniaceae</taxon>
        <taxon>Puccinia</taxon>
    </lineage>
</organism>
<evidence type="ECO:0000256" key="1">
    <source>
        <dbReference type="SAM" id="MobiDB-lite"/>
    </source>
</evidence>
<feature type="region of interest" description="Disordered" evidence="1">
    <location>
        <begin position="1"/>
        <end position="71"/>
    </location>
</feature>
<evidence type="ECO:0000313" key="2">
    <source>
        <dbReference type="EMBL" id="WAQ93304.1"/>
    </source>
</evidence>
<dbReference type="RefSeq" id="XP_053028859.1">
    <property type="nucleotide sequence ID" value="XM_053164895.1"/>
</dbReference>
<feature type="compositionally biased region" description="Low complexity" evidence="1">
    <location>
        <begin position="31"/>
        <end position="41"/>
    </location>
</feature>
<accession>A0ABY7D6P7</accession>
<proteinExistence type="predicted"/>
<protein>
    <submittedName>
        <fullName evidence="2">Uncharacterized protein</fullName>
    </submittedName>
</protein>
<sequence length="71" mass="7128">MVRSSLDFITAALQPPGNGLSTVGQPPVRSPSPSARVTPTADAATGGDPHCHLHGSPSGGPLSSRGIWARS</sequence>
<name>A0ABY7D6P7_9BASI</name>
<keyword evidence="3" id="KW-1185">Reference proteome</keyword>